<feature type="domain" description="Acyltransferase 3" evidence="2">
    <location>
        <begin position="42"/>
        <end position="365"/>
    </location>
</feature>
<dbReference type="PANTHER" id="PTHR23028:SF53">
    <property type="entry name" value="ACYL_TRANSF_3 DOMAIN-CONTAINING PROTEIN"/>
    <property type="match status" value="1"/>
</dbReference>
<feature type="transmembrane region" description="Helical" evidence="1">
    <location>
        <begin position="254"/>
        <end position="273"/>
    </location>
</feature>
<dbReference type="OrthoDB" id="9767863at2"/>
<dbReference type="AlphaFoldDB" id="A0A2P1PR57"/>
<feature type="transmembrane region" description="Helical" evidence="1">
    <location>
        <begin position="209"/>
        <end position="242"/>
    </location>
</feature>
<dbReference type="PANTHER" id="PTHR23028">
    <property type="entry name" value="ACETYLTRANSFERASE"/>
    <property type="match status" value="1"/>
</dbReference>
<dbReference type="GO" id="GO:0016747">
    <property type="term" value="F:acyltransferase activity, transferring groups other than amino-acyl groups"/>
    <property type="evidence" value="ECO:0007669"/>
    <property type="project" value="InterPro"/>
</dbReference>
<evidence type="ECO:0000313" key="4">
    <source>
        <dbReference type="Proteomes" id="UP000241074"/>
    </source>
</evidence>
<dbReference type="GO" id="GO:0009103">
    <property type="term" value="P:lipopolysaccharide biosynthetic process"/>
    <property type="evidence" value="ECO:0007669"/>
    <property type="project" value="TreeGrafter"/>
</dbReference>
<sequence length="393" mass="44338">MPEIAPGNLLPYVLIMLVAMASARLLARFMPPPLPGIPNGMLDAFRGYLAVGVFICHAMIWHAFLKTGHWQEPPSRFYTQIGQAAVVLFFMITAFLFYGKVLDSHIRPMDWTRLFLSRVLRLVPAYLLAVVLLFVLMAVISAGVRREPWSQLAREAGHWLFFTLRSDPPINGDANTKFYVAGVTWTLVYEWYFYLTLPVLAILHGYRTPLWLVAFGILIWFSFGWPWIGLLSFVGGFIAAWLRGGRVARLVAAHPNWASLISLCAMAATVSVFPGSFSWWPNLLLTIAFVPIALGADLFGLLRRHSAEVLGTVSYSMYLLHGLTLCVWFWLVLGTSWASTFSLSEHWLALVLLTPVLVTLCVFSYRFVERPAIDAVPACLNWWRRQIARVAKS</sequence>
<organism evidence="3 4">
    <name type="scientific">Ahniella affigens</name>
    <dbReference type="NCBI Taxonomy" id="2021234"/>
    <lineage>
        <taxon>Bacteria</taxon>
        <taxon>Pseudomonadati</taxon>
        <taxon>Pseudomonadota</taxon>
        <taxon>Gammaproteobacteria</taxon>
        <taxon>Lysobacterales</taxon>
        <taxon>Rhodanobacteraceae</taxon>
        <taxon>Ahniella</taxon>
    </lineage>
</organism>
<evidence type="ECO:0000256" key="1">
    <source>
        <dbReference type="SAM" id="Phobius"/>
    </source>
</evidence>
<feature type="transmembrane region" description="Helical" evidence="1">
    <location>
        <begin position="77"/>
        <end position="99"/>
    </location>
</feature>
<feature type="transmembrane region" description="Helical" evidence="1">
    <location>
        <begin position="178"/>
        <end position="203"/>
    </location>
</feature>
<keyword evidence="4" id="KW-1185">Reference proteome</keyword>
<feature type="transmembrane region" description="Helical" evidence="1">
    <location>
        <begin position="279"/>
        <end position="302"/>
    </location>
</feature>
<accession>A0A2P1PR57</accession>
<keyword evidence="3" id="KW-0808">Transferase</keyword>
<feature type="transmembrane region" description="Helical" evidence="1">
    <location>
        <begin position="346"/>
        <end position="365"/>
    </location>
</feature>
<dbReference type="Proteomes" id="UP000241074">
    <property type="component" value="Chromosome"/>
</dbReference>
<feature type="transmembrane region" description="Helical" evidence="1">
    <location>
        <begin position="309"/>
        <end position="331"/>
    </location>
</feature>
<reference evidence="3 4" key="1">
    <citation type="submission" date="2018-03" db="EMBL/GenBank/DDBJ databases">
        <title>Ahniella affigens gen. nov., sp. nov., a gammaproteobacterium isolated from sandy soil near a stream.</title>
        <authorList>
            <person name="Ko Y."/>
            <person name="Kim J.-H."/>
        </authorList>
    </citation>
    <scope>NUCLEOTIDE SEQUENCE [LARGE SCALE GENOMIC DNA]</scope>
    <source>
        <strain evidence="3 4">D13</strain>
    </source>
</reference>
<dbReference type="Pfam" id="PF01757">
    <property type="entry name" value="Acyl_transf_3"/>
    <property type="match status" value="1"/>
</dbReference>
<reference evidence="3 4" key="2">
    <citation type="submission" date="2018-03" db="EMBL/GenBank/DDBJ databases">
        <authorList>
            <person name="Keele B.F."/>
        </authorList>
    </citation>
    <scope>NUCLEOTIDE SEQUENCE [LARGE SCALE GENOMIC DNA]</scope>
    <source>
        <strain evidence="3 4">D13</strain>
    </source>
</reference>
<dbReference type="InterPro" id="IPR002656">
    <property type="entry name" value="Acyl_transf_3_dom"/>
</dbReference>
<keyword evidence="1" id="KW-1133">Transmembrane helix</keyword>
<dbReference type="EMBL" id="CP027860">
    <property type="protein sequence ID" value="AVP97339.1"/>
    <property type="molecule type" value="Genomic_DNA"/>
</dbReference>
<proteinExistence type="predicted"/>
<keyword evidence="1" id="KW-0472">Membrane</keyword>
<evidence type="ECO:0000313" key="3">
    <source>
        <dbReference type="EMBL" id="AVP97339.1"/>
    </source>
</evidence>
<keyword evidence="3" id="KW-0012">Acyltransferase</keyword>
<dbReference type="InterPro" id="IPR050879">
    <property type="entry name" value="Acyltransferase_3"/>
</dbReference>
<gene>
    <name evidence="3" type="ORF">C7S18_09100</name>
</gene>
<dbReference type="KEGG" id="xba:C7S18_09100"/>
<keyword evidence="1" id="KW-0812">Transmembrane</keyword>
<dbReference type="GO" id="GO:0016020">
    <property type="term" value="C:membrane"/>
    <property type="evidence" value="ECO:0007669"/>
    <property type="project" value="TreeGrafter"/>
</dbReference>
<name>A0A2P1PR57_9GAMM</name>
<protein>
    <submittedName>
        <fullName evidence="3">Acyltransferase</fullName>
    </submittedName>
</protein>
<feature type="transmembrane region" description="Helical" evidence="1">
    <location>
        <begin position="119"/>
        <end position="144"/>
    </location>
</feature>
<feature type="transmembrane region" description="Helical" evidence="1">
    <location>
        <begin position="9"/>
        <end position="27"/>
    </location>
</feature>
<feature type="transmembrane region" description="Helical" evidence="1">
    <location>
        <begin position="47"/>
        <end position="65"/>
    </location>
</feature>
<evidence type="ECO:0000259" key="2">
    <source>
        <dbReference type="Pfam" id="PF01757"/>
    </source>
</evidence>